<organism evidence="5 6">
    <name type="scientific">Orbus sasakiae</name>
    <dbReference type="NCBI Taxonomy" id="1078475"/>
    <lineage>
        <taxon>Bacteria</taxon>
        <taxon>Pseudomonadati</taxon>
        <taxon>Pseudomonadota</taxon>
        <taxon>Gammaproteobacteria</taxon>
        <taxon>Orbales</taxon>
        <taxon>Orbaceae</taxon>
        <taxon>Orbus</taxon>
    </lineage>
</organism>
<comment type="caution">
    <text evidence="5">The sequence shown here is derived from an EMBL/GenBank/DDBJ whole genome shotgun (WGS) entry which is preliminary data.</text>
</comment>
<dbReference type="InterPro" id="IPR007336">
    <property type="entry name" value="YihI"/>
</dbReference>
<proteinExistence type="inferred from homology"/>
<sequence>MIKKKPKLSRDELNEQSKQLKRKRKHKGLPSGSRLQNAEQSTTKQPKTAQDPRIGSKKPIPLTVNAKPKAQPKKIDVVPVKAKNLPPEKELAQLENDPYLEKLLDLMDDGENLSPKQQQDLDKMLDRIDELMNQLGYNQDEDDDLDDDFAAKEDIVSLLKKH</sequence>
<name>A0ABP9N171_9GAMM</name>
<comment type="similarity">
    <text evidence="3">Belongs to the YihI family.</text>
</comment>
<dbReference type="RefSeq" id="WP_345488033.1">
    <property type="nucleotide sequence ID" value="NZ_BAABHY010000001.1"/>
</dbReference>
<dbReference type="Proteomes" id="UP001500171">
    <property type="component" value="Unassembled WGS sequence"/>
</dbReference>
<dbReference type="NCBIfam" id="NF003560">
    <property type="entry name" value="PRK05244.1-1"/>
    <property type="match status" value="1"/>
</dbReference>
<keyword evidence="1 3" id="KW-0343">GTPase activation</keyword>
<evidence type="ECO:0000256" key="3">
    <source>
        <dbReference type="HAMAP-Rule" id="MF_01058"/>
    </source>
</evidence>
<dbReference type="EMBL" id="BAABHY010000001">
    <property type="protein sequence ID" value="GAA5104861.1"/>
    <property type="molecule type" value="Genomic_DNA"/>
</dbReference>
<protein>
    <recommendedName>
        <fullName evidence="3">Der GTPase-activating protein YihI</fullName>
    </recommendedName>
</protein>
<dbReference type="HAMAP" id="MF_01058">
    <property type="entry name" value="GAP_YihI"/>
    <property type="match status" value="1"/>
</dbReference>
<comment type="function">
    <text evidence="3">A GTPase-activating protein (GAP) that modifies Der/EngA GTPase function. May play a role in ribosome biogenesis.</text>
</comment>
<feature type="compositionally biased region" description="Polar residues" evidence="4">
    <location>
        <begin position="33"/>
        <end position="48"/>
    </location>
</feature>
<keyword evidence="2 3" id="KW-0690">Ribosome biogenesis</keyword>
<comment type="subunit">
    <text evidence="3">Interacts with Der.</text>
</comment>
<keyword evidence="6" id="KW-1185">Reference proteome</keyword>
<accession>A0ABP9N171</accession>
<feature type="region of interest" description="Disordered" evidence="4">
    <location>
        <begin position="1"/>
        <end position="71"/>
    </location>
</feature>
<feature type="compositionally biased region" description="Basic residues" evidence="4">
    <location>
        <begin position="19"/>
        <end position="28"/>
    </location>
</feature>
<gene>
    <name evidence="3 5" type="primary">yihI</name>
    <name evidence="5" type="ORF">GCM10023211_03120</name>
</gene>
<evidence type="ECO:0000313" key="5">
    <source>
        <dbReference type="EMBL" id="GAA5104861.1"/>
    </source>
</evidence>
<evidence type="ECO:0000256" key="4">
    <source>
        <dbReference type="SAM" id="MobiDB-lite"/>
    </source>
</evidence>
<evidence type="ECO:0000256" key="1">
    <source>
        <dbReference type="ARBA" id="ARBA00022468"/>
    </source>
</evidence>
<evidence type="ECO:0000256" key="2">
    <source>
        <dbReference type="ARBA" id="ARBA00022517"/>
    </source>
</evidence>
<reference evidence="6" key="1">
    <citation type="journal article" date="2019" name="Int. J. Syst. Evol. Microbiol.">
        <title>The Global Catalogue of Microorganisms (GCM) 10K type strain sequencing project: providing services to taxonomists for standard genome sequencing and annotation.</title>
        <authorList>
            <consortium name="The Broad Institute Genomics Platform"/>
            <consortium name="The Broad Institute Genome Sequencing Center for Infectious Disease"/>
            <person name="Wu L."/>
            <person name="Ma J."/>
        </authorList>
    </citation>
    <scope>NUCLEOTIDE SEQUENCE [LARGE SCALE GENOMIC DNA]</scope>
    <source>
        <strain evidence="6">JCM 18050</strain>
    </source>
</reference>
<evidence type="ECO:0000313" key="6">
    <source>
        <dbReference type="Proteomes" id="UP001500171"/>
    </source>
</evidence>
<dbReference type="Pfam" id="PF04220">
    <property type="entry name" value="YihI"/>
    <property type="match status" value="1"/>
</dbReference>